<dbReference type="SMART" id="SM00108">
    <property type="entry name" value="B_lectin"/>
    <property type="match status" value="1"/>
</dbReference>
<dbReference type="PROSITE" id="PS00108">
    <property type="entry name" value="PROTEIN_KINASE_ST"/>
    <property type="match status" value="1"/>
</dbReference>
<dbReference type="FunFam" id="1.10.510.10:FF:000237">
    <property type="entry name" value="G-type lectin S-receptor-like serine/threonine-protein kinase"/>
    <property type="match status" value="1"/>
</dbReference>
<protein>
    <recommendedName>
        <fullName evidence="18">Receptor-like serine/threonine-protein kinase</fullName>
        <ecNumber evidence="18">2.7.11.1</ecNumber>
    </recommendedName>
</protein>
<feature type="domain" description="Bulb-type lectin" evidence="23">
    <location>
        <begin position="36"/>
        <end position="158"/>
    </location>
</feature>
<gene>
    <name evidence="25" type="primary">LOC115950180</name>
</gene>
<keyword evidence="14" id="KW-0675">Receptor</keyword>
<keyword evidence="10 18" id="KW-0067">ATP-binding</keyword>
<feature type="binding site" evidence="19">
    <location>
        <position position="547"/>
    </location>
    <ligand>
        <name>ATP</name>
        <dbReference type="ChEBI" id="CHEBI:30616"/>
    </ligand>
</feature>
<dbReference type="OMA" id="MWINDIP"/>
<dbReference type="FunFam" id="3.30.200.20:FF:000059">
    <property type="entry name" value="S-receptor-like serine/threonine-protein kinase"/>
    <property type="match status" value="1"/>
</dbReference>
<evidence type="ECO:0000256" key="21">
    <source>
        <dbReference type="SAM" id="SignalP"/>
    </source>
</evidence>
<keyword evidence="5 20" id="KW-0812">Transmembrane</keyword>
<dbReference type="PROSITE" id="PS50948">
    <property type="entry name" value="PAN"/>
    <property type="match status" value="1"/>
</dbReference>
<keyword evidence="11 20" id="KW-1133">Transmembrane helix</keyword>
<dbReference type="InterPro" id="IPR003609">
    <property type="entry name" value="Pan_app"/>
</dbReference>
<dbReference type="Gene3D" id="3.30.200.20">
    <property type="entry name" value="Phosphorylase Kinase, domain 1"/>
    <property type="match status" value="1"/>
</dbReference>
<evidence type="ECO:0000256" key="10">
    <source>
        <dbReference type="ARBA" id="ARBA00022840"/>
    </source>
</evidence>
<evidence type="ECO:0000256" key="2">
    <source>
        <dbReference type="ARBA" id="ARBA00022527"/>
    </source>
</evidence>
<dbReference type="InterPro" id="IPR051343">
    <property type="entry name" value="G-type_lectin_kinases/EP1-like"/>
</dbReference>
<dbReference type="KEGG" id="qlo:115950180"/>
<keyword evidence="3" id="KW-0245">EGF-like domain</keyword>
<dbReference type="EnsemblPlants" id="QL06p034955:mrna">
    <property type="protein sequence ID" value="QL06p034955:mrna:CDS:1"/>
    <property type="gene ID" value="QL06p034955"/>
</dbReference>
<reference evidence="25 26" key="1">
    <citation type="journal article" date="2016" name="G3 (Bethesda)">
        <title>First Draft Assembly and Annotation of the Genome of a California Endemic Oak Quercus lobata Nee (Fagaceae).</title>
        <authorList>
            <person name="Sork V.L."/>
            <person name="Fitz-Gibbon S.T."/>
            <person name="Puiu D."/>
            <person name="Crepeau M."/>
            <person name="Gugger P.F."/>
            <person name="Sherman R."/>
            <person name="Stevens K."/>
            <person name="Langley C.H."/>
            <person name="Pellegrini M."/>
            <person name="Salzberg S.L."/>
        </authorList>
    </citation>
    <scope>NUCLEOTIDE SEQUENCE [LARGE SCALE GENOMIC DNA]</scope>
    <source>
        <strain evidence="25 26">cv. SW786</strain>
    </source>
</reference>
<name>A0A7N2LZ59_QUELO</name>
<evidence type="ECO:0000256" key="15">
    <source>
        <dbReference type="ARBA" id="ARBA00023180"/>
    </source>
</evidence>
<reference evidence="25" key="2">
    <citation type="submission" date="2021-01" db="UniProtKB">
        <authorList>
            <consortium name="EnsemblPlants"/>
        </authorList>
    </citation>
    <scope>IDENTIFICATION</scope>
</reference>
<keyword evidence="15" id="KW-0325">Glycoprotein</keyword>
<dbReference type="InterPro" id="IPR001480">
    <property type="entry name" value="Bulb-type_lectin_dom"/>
</dbReference>
<evidence type="ECO:0000256" key="16">
    <source>
        <dbReference type="ARBA" id="ARBA00047899"/>
    </source>
</evidence>
<dbReference type="Pfam" id="PF00069">
    <property type="entry name" value="Pkinase"/>
    <property type="match status" value="1"/>
</dbReference>
<evidence type="ECO:0000259" key="24">
    <source>
        <dbReference type="PROSITE" id="PS50948"/>
    </source>
</evidence>
<dbReference type="RefSeq" id="XP_030923280.1">
    <property type="nucleotide sequence ID" value="XM_031067420.1"/>
</dbReference>
<keyword evidence="7" id="KW-0430">Lectin</keyword>
<evidence type="ECO:0000256" key="7">
    <source>
        <dbReference type="ARBA" id="ARBA00022734"/>
    </source>
</evidence>
<evidence type="ECO:0000259" key="23">
    <source>
        <dbReference type="PROSITE" id="PS50927"/>
    </source>
</evidence>
<dbReference type="InterPro" id="IPR000719">
    <property type="entry name" value="Prot_kinase_dom"/>
</dbReference>
<dbReference type="SUPFAM" id="SSF51110">
    <property type="entry name" value="alpha-D-mannose-specific plant lectins"/>
    <property type="match status" value="2"/>
</dbReference>
<evidence type="ECO:0000256" key="18">
    <source>
        <dbReference type="PIRNR" id="PIRNR000641"/>
    </source>
</evidence>
<accession>A0A7N2LZ59</accession>
<dbReference type="GO" id="GO:0030246">
    <property type="term" value="F:carbohydrate binding"/>
    <property type="evidence" value="ECO:0007669"/>
    <property type="project" value="UniProtKB-KW"/>
</dbReference>
<sequence length="816" mass="91631">MVVCYPSLMASTYTVFFLLSISFTCGGAHPQHMQCSHPISLGSSLLIPSSWPSPSRQFAFGFYPEGNGFMVGIWLVGIDNKITVVWTANRDDPPVTSNATTLDLTKSGKLLLKTDEQGKEKPISISTTSDSASFACMFDSGNFALYNKSDSIIWETFRYPTDTILKGQILPFGGQLFSSASETNHSTGRFRLKMQYDGNLVLEPANTVEDASEVYWESSTGGESRNLLVLKDAGLLQIINSTSVSVKNFTSLDSNNSKTIYRATLDVDGVFRLYSHAFDETTGKLKASETQWSALEDKDICEVNGFCGFNSFCTLNDDKPYCACLPGTDFVDAIHKSLGRVRNFTEEGRCGGGKDNITTTLNMMWINDIPFTYEHTSTKEECLRSCLEDCNCEAALFIPNLYSQKNCRRYKLPLRYVRRDTSMDTVAFFKVGKRSWNETIPVKPPVIVFKSKKVIVQILVLILAFTAFSCLGLGISGVYMFKIRVLRYKRLKESEILGLTKGLTLNLFSYDELRRATNGFKDELGKGSFGTVYKGALYKGKKLVAVKRLEKLVEEGEREFRAEMQAIGRTHHKNLVQLIGYCAEGSKRLLVYEYMSNGSLADVLFKGVRRPDWDERVRIALDVARGILYLHEECKAPIIHCDIKPSNILMDDFWTAKISDFGLAKLLMPDQTRTFTMVRGTRGYLAPEWQKNTPISVKADVYSYGMVLLEIVCCRRNMDVNASIPEEIVLSTWVYKCFVARELEKIVGSDEVDKRTLENMVKVGLWCIQDEPFLRPSMKSVVLMLEGITDISVPPCPTNIPCKLSLCKENSISILM</sequence>
<evidence type="ECO:0000256" key="4">
    <source>
        <dbReference type="ARBA" id="ARBA00022679"/>
    </source>
</evidence>
<evidence type="ECO:0000256" key="8">
    <source>
        <dbReference type="ARBA" id="ARBA00022741"/>
    </source>
</evidence>
<feature type="domain" description="Apple" evidence="24">
    <location>
        <begin position="350"/>
        <end position="433"/>
    </location>
</feature>
<dbReference type="PROSITE" id="PS50011">
    <property type="entry name" value="PROTEIN_KINASE_DOM"/>
    <property type="match status" value="1"/>
</dbReference>
<evidence type="ECO:0000313" key="26">
    <source>
        <dbReference type="Proteomes" id="UP000594261"/>
    </source>
</evidence>
<dbReference type="EMBL" id="LRBV02000006">
    <property type="status" value="NOT_ANNOTATED_CDS"/>
    <property type="molecule type" value="Genomic_DNA"/>
</dbReference>
<dbReference type="PIRSF" id="PIRSF000641">
    <property type="entry name" value="SRK"/>
    <property type="match status" value="1"/>
</dbReference>
<keyword evidence="4 18" id="KW-0808">Transferase</keyword>
<proteinExistence type="inferred from homology"/>
<dbReference type="AlphaFoldDB" id="A0A7N2LZ59"/>
<dbReference type="Gramene" id="QL06p034955:mrna">
    <property type="protein sequence ID" value="QL06p034955:mrna:CDS:1"/>
    <property type="gene ID" value="QL06p034955"/>
</dbReference>
<keyword evidence="8 18" id="KW-0547">Nucleotide-binding</keyword>
<comment type="catalytic activity">
    <reaction evidence="17 18">
        <text>L-seryl-[protein] + ATP = O-phospho-L-seryl-[protein] + ADP + H(+)</text>
        <dbReference type="Rhea" id="RHEA:17989"/>
        <dbReference type="Rhea" id="RHEA-COMP:9863"/>
        <dbReference type="Rhea" id="RHEA-COMP:11604"/>
        <dbReference type="ChEBI" id="CHEBI:15378"/>
        <dbReference type="ChEBI" id="CHEBI:29999"/>
        <dbReference type="ChEBI" id="CHEBI:30616"/>
        <dbReference type="ChEBI" id="CHEBI:83421"/>
        <dbReference type="ChEBI" id="CHEBI:456216"/>
        <dbReference type="EC" id="2.7.11.1"/>
    </reaction>
</comment>
<evidence type="ECO:0000256" key="14">
    <source>
        <dbReference type="ARBA" id="ARBA00023170"/>
    </source>
</evidence>
<keyword evidence="13" id="KW-1015">Disulfide bond</keyword>
<evidence type="ECO:0000256" key="12">
    <source>
        <dbReference type="ARBA" id="ARBA00023136"/>
    </source>
</evidence>
<organism evidence="25 26">
    <name type="scientific">Quercus lobata</name>
    <name type="common">Valley oak</name>
    <dbReference type="NCBI Taxonomy" id="97700"/>
    <lineage>
        <taxon>Eukaryota</taxon>
        <taxon>Viridiplantae</taxon>
        <taxon>Streptophyta</taxon>
        <taxon>Embryophyta</taxon>
        <taxon>Tracheophyta</taxon>
        <taxon>Spermatophyta</taxon>
        <taxon>Magnoliopsida</taxon>
        <taxon>eudicotyledons</taxon>
        <taxon>Gunneridae</taxon>
        <taxon>Pentapetalae</taxon>
        <taxon>rosids</taxon>
        <taxon>fabids</taxon>
        <taxon>Fagales</taxon>
        <taxon>Fagaceae</taxon>
        <taxon>Quercus</taxon>
    </lineage>
</organism>
<evidence type="ECO:0000256" key="5">
    <source>
        <dbReference type="ARBA" id="ARBA00022692"/>
    </source>
</evidence>
<evidence type="ECO:0000256" key="11">
    <source>
        <dbReference type="ARBA" id="ARBA00022989"/>
    </source>
</evidence>
<evidence type="ECO:0000256" key="20">
    <source>
        <dbReference type="SAM" id="Phobius"/>
    </source>
</evidence>
<evidence type="ECO:0000256" key="17">
    <source>
        <dbReference type="ARBA" id="ARBA00048679"/>
    </source>
</evidence>
<dbReference type="Pfam" id="PF01453">
    <property type="entry name" value="B_lectin"/>
    <property type="match status" value="1"/>
</dbReference>
<dbReference type="InterPro" id="IPR036426">
    <property type="entry name" value="Bulb-type_lectin_dom_sf"/>
</dbReference>
<dbReference type="InterPro" id="IPR011009">
    <property type="entry name" value="Kinase-like_dom_sf"/>
</dbReference>
<dbReference type="InParanoid" id="A0A7N2LZ59"/>
<feature type="signal peptide" evidence="21">
    <location>
        <begin position="1"/>
        <end position="30"/>
    </location>
</feature>
<feature type="domain" description="Protein kinase" evidence="22">
    <location>
        <begin position="518"/>
        <end position="788"/>
    </location>
</feature>
<comment type="catalytic activity">
    <reaction evidence="16 18">
        <text>L-threonyl-[protein] + ATP = O-phospho-L-threonyl-[protein] + ADP + H(+)</text>
        <dbReference type="Rhea" id="RHEA:46608"/>
        <dbReference type="Rhea" id="RHEA-COMP:11060"/>
        <dbReference type="Rhea" id="RHEA-COMP:11605"/>
        <dbReference type="ChEBI" id="CHEBI:15378"/>
        <dbReference type="ChEBI" id="CHEBI:30013"/>
        <dbReference type="ChEBI" id="CHEBI:30616"/>
        <dbReference type="ChEBI" id="CHEBI:61977"/>
        <dbReference type="ChEBI" id="CHEBI:456216"/>
        <dbReference type="EC" id="2.7.11.1"/>
    </reaction>
</comment>
<comment type="subcellular location">
    <subcellularLocation>
        <location evidence="1">Membrane</location>
        <topology evidence="1">Single-pass type I membrane protein</topology>
    </subcellularLocation>
</comment>
<dbReference type="Proteomes" id="UP000594261">
    <property type="component" value="Chromosome 6"/>
</dbReference>
<keyword evidence="9 18" id="KW-0418">Kinase</keyword>
<evidence type="ECO:0000313" key="25">
    <source>
        <dbReference type="EnsemblPlants" id="QL06p034955:mrna:CDS:1"/>
    </source>
</evidence>
<keyword evidence="26" id="KW-1185">Reference proteome</keyword>
<dbReference type="GO" id="GO:0005524">
    <property type="term" value="F:ATP binding"/>
    <property type="evidence" value="ECO:0007669"/>
    <property type="project" value="UniProtKB-UniRule"/>
</dbReference>
<dbReference type="InterPro" id="IPR008271">
    <property type="entry name" value="Ser/Thr_kinase_AS"/>
</dbReference>
<feature type="transmembrane region" description="Helical" evidence="20">
    <location>
        <begin position="454"/>
        <end position="481"/>
    </location>
</feature>
<dbReference type="SUPFAM" id="SSF56112">
    <property type="entry name" value="Protein kinase-like (PK-like)"/>
    <property type="match status" value="1"/>
</dbReference>
<dbReference type="Gene3D" id="2.90.10.10">
    <property type="entry name" value="Bulb-type lectin domain"/>
    <property type="match status" value="2"/>
</dbReference>
<evidence type="ECO:0000256" key="3">
    <source>
        <dbReference type="ARBA" id="ARBA00022536"/>
    </source>
</evidence>
<evidence type="ECO:0000256" key="13">
    <source>
        <dbReference type="ARBA" id="ARBA00023157"/>
    </source>
</evidence>
<dbReference type="PANTHER" id="PTHR47976:SF27">
    <property type="entry name" value="RECEPTOR-LIKE SERINE_THREONINE-PROTEIN KINASE"/>
    <property type="match status" value="1"/>
</dbReference>
<dbReference type="CDD" id="cd14066">
    <property type="entry name" value="STKc_IRAK"/>
    <property type="match status" value="1"/>
</dbReference>
<keyword evidence="2 18" id="KW-0723">Serine/threonine-protein kinase</keyword>
<feature type="chain" id="PRO_5029842057" description="Receptor-like serine/threonine-protein kinase" evidence="21">
    <location>
        <begin position="31"/>
        <end position="816"/>
    </location>
</feature>
<comment type="similarity">
    <text evidence="18">Belongs to the protein kinase superfamily. Ser/Thr protein kinase family.</text>
</comment>
<keyword evidence="12 20" id="KW-0472">Membrane</keyword>
<dbReference type="GO" id="GO:0016020">
    <property type="term" value="C:membrane"/>
    <property type="evidence" value="ECO:0007669"/>
    <property type="project" value="UniProtKB-SubCell"/>
</dbReference>
<dbReference type="FunFam" id="2.90.10.10:FF:000026">
    <property type="entry name" value="Serine/threonine-protein kinase"/>
    <property type="match status" value="1"/>
</dbReference>
<dbReference type="SMART" id="SM00220">
    <property type="entry name" value="S_TKc"/>
    <property type="match status" value="1"/>
</dbReference>
<dbReference type="InterPro" id="IPR017441">
    <property type="entry name" value="Protein_kinase_ATP_BS"/>
</dbReference>
<evidence type="ECO:0000256" key="6">
    <source>
        <dbReference type="ARBA" id="ARBA00022729"/>
    </source>
</evidence>
<dbReference type="PROSITE" id="PS00107">
    <property type="entry name" value="PROTEIN_KINASE_ATP"/>
    <property type="match status" value="1"/>
</dbReference>
<dbReference type="Gene3D" id="1.10.510.10">
    <property type="entry name" value="Transferase(Phosphotransferase) domain 1"/>
    <property type="match status" value="1"/>
</dbReference>
<dbReference type="GO" id="GO:0004674">
    <property type="term" value="F:protein serine/threonine kinase activity"/>
    <property type="evidence" value="ECO:0007669"/>
    <property type="project" value="UniProtKB-KW"/>
</dbReference>
<evidence type="ECO:0000256" key="9">
    <source>
        <dbReference type="ARBA" id="ARBA00022777"/>
    </source>
</evidence>
<dbReference type="PROSITE" id="PS50927">
    <property type="entry name" value="BULB_LECTIN"/>
    <property type="match status" value="1"/>
</dbReference>
<dbReference type="OrthoDB" id="1668230at2759"/>
<keyword evidence="6 21" id="KW-0732">Signal</keyword>
<dbReference type="PANTHER" id="PTHR47976">
    <property type="entry name" value="G-TYPE LECTIN S-RECEPTOR-LIKE SERINE/THREONINE-PROTEIN KINASE SD2-5"/>
    <property type="match status" value="1"/>
</dbReference>
<dbReference type="EC" id="2.7.11.1" evidence="18"/>
<dbReference type="GeneID" id="115950180"/>
<evidence type="ECO:0000256" key="1">
    <source>
        <dbReference type="ARBA" id="ARBA00004479"/>
    </source>
</evidence>
<dbReference type="InterPro" id="IPR024171">
    <property type="entry name" value="SRK-like_kinase"/>
</dbReference>
<evidence type="ECO:0000259" key="22">
    <source>
        <dbReference type="PROSITE" id="PS50011"/>
    </source>
</evidence>
<evidence type="ECO:0000256" key="19">
    <source>
        <dbReference type="PROSITE-ProRule" id="PRU10141"/>
    </source>
</evidence>